<dbReference type="NCBIfam" id="TIGR00513">
    <property type="entry name" value="accA"/>
    <property type="match status" value="1"/>
</dbReference>
<keyword evidence="7 11" id="KW-0443">Lipid metabolism</keyword>
<keyword evidence="13" id="KW-0436">Ligase</keyword>
<dbReference type="NCBIfam" id="NF004344">
    <property type="entry name" value="PRK05724.1"/>
    <property type="match status" value="1"/>
</dbReference>
<keyword evidence="2 11" id="KW-0444">Lipid biosynthesis</keyword>
<dbReference type="UniPathway" id="UPA00655">
    <property type="reaction ID" value="UER00711"/>
</dbReference>
<evidence type="ECO:0000313" key="14">
    <source>
        <dbReference type="Proteomes" id="UP000028252"/>
    </source>
</evidence>
<protein>
    <recommendedName>
        <fullName evidence="11">Acetyl-coenzyme A carboxylase carboxyl transferase subunit alpha</fullName>
        <shortName evidence="11">ACCase subunit alpha</shortName>
        <shortName evidence="11">Acetyl-CoA carboxylase carboxyltransferase subunit alpha</shortName>
        <ecNumber evidence="11">2.1.3.15</ecNumber>
    </recommendedName>
</protein>
<dbReference type="AlphaFoldDB" id="A0A081G0Q7"/>
<evidence type="ECO:0000256" key="8">
    <source>
        <dbReference type="ARBA" id="ARBA00023160"/>
    </source>
</evidence>
<accession>A0A081G0Q7</accession>
<keyword evidence="8 11" id="KW-0275">Fatty acid biosynthesis</keyword>
<dbReference type="eggNOG" id="COG0825">
    <property type="taxonomic scope" value="Bacteria"/>
</dbReference>
<dbReference type="GO" id="GO:0009317">
    <property type="term" value="C:acetyl-CoA carboxylase complex"/>
    <property type="evidence" value="ECO:0007669"/>
    <property type="project" value="InterPro"/>
</dbReference>
<evidence type="ECO:0000256" key="1">
    <source>
        <dbReference type="ARBA" id="ARBA00004956"/>
    </source>
</evidence>
<keyword evidence="5 11" id="KW-0276">Fatty acid metabolism</keyword>
<dbReference type="GO" id="GO:2001295">
    <property type="term" value="P:malonyl-CoA biosynthetic process"/>
    <property type="evidence" value="ECO:0007669"/>
    <property type="project" value="UniProtKB-UniRule"/>
</dbReference>
<dbReference type="PANTHER" id="PTHR42853:SF3">
    <property type="entry name" value="ACETYL-COENZYME A CARBOXYLASE CARBOXYL TRANSFERASE SUBUNIT ALPHA, CHLOROPLASTIC"/>
    <property type="match status" value="1"/>
</dbReference>
<evidence type="ECO:0000256" key="4">
    <source>
        <dbReference type="ARBA" id="ARBA00022741"/>
    </source>
</evidence>
<comment type="function">
    <text evidence="10 11">Component of the acetyl coenzyme A carboxylase (ACC) complex. First, biotin carboxylase catalyzes the carboxylation of biotin on its carrier protein (BCCP) and then the CO(2) group is transferred by the carboxyltransferase to acetyl-CoA to form malonyl-CoA.</text>
</comment>
<keyword evidence="11" id="KW-0963">Cytoplasm</keyword>
<dbReference type="InterPro" id="IPR029045">
    <property type="entry name" value="ClpP/crotonase-like_dom_sf"/>
</dbReference>
<evidence type="ECO:0000313" key="13">
    <source>
        <dbReference type="EMBL" id="KEA64362.1"/>
    </source>
</evidence>
<dbReference type="RefSeq" id="WP_036185981.1">
    <property type="nucleotide sequence ID" value="NZ_JMQN01000018.1"/>
</dbReference>
<organism evidence="13 14">
    <name type="scientific">Marinobacterium lacunae</name>
    <dbReference type="NCBI Taxonomy" id="1232683"/>
    <lineage>
        <taxon>Bacteria</taxon>
        <taxon>Pseudomonadati</taxon>
        <taxon>Pseudomonadota</taxon>
        <taxon>Gammaproteobacteria</taxon>
        <taxon>Oceanospirillales</taxon>
        <taxon>Oceanospirillaceae</taxon>
        <taxon>Marinobacterium</taxon>
    </lineage>
</organism>
<evidence type="ECO:0000256" key="6">
    <source>
        <dbReference type="ARBA" id="ARBA00022840"/>
    </source>
</evidence>
<dbReference type="PRINTS" id="PR01069">
    <property type="entry name" value="ACCCTRFRASEA"/>
</dbReference>
<dbReference type="OrthoDB" id="9808023at2"/>
<comment type="pathway">
    <text evidence="1 11">Lipid metabolism; malonyl-CoA biosynthesis; malonyl-CoA from acetyl-CoA: step 1/1.</text>
</comment>
<keyword evidence="3 11" id="KW-0808">Transferase</keyword>
<dbReference type="InterPro" id="IPR011763">
    <property type="entry name" value="COA_CT_C"/>
</dbReference>
<dbReference type="InterPro" id="IPR001095">
    <property type="entry name" value="Acetyl_CoA_COase_a_su"/>
</dbReference>
<dbReference type="Gene3D" id="3.90.226.10">
    <property type="entry name" value="2-enoyl-CoA Hydratase, Chain A, domain 1"/>
    <property type="match status" value="1"/>
</dbReference>
<comment type="subcellular location">
    <subcellularLocation>
        <location evidence="11">Cytoplasm</location>
    </subcellularLocation>
</comment>
<dbReference type="HAMAP" id="MF_00823">
    <property type="entry name" value="AcetylCoA_CT_alpha"/>
    <property type="match status" value="1"/>
</dbReference>
<dbReference type="GO" id="GO:0006633">
    <property type="term" value="P:fatty acid biosynthetic process"/>
    <property type="evidence" value="ECO:0007669"/>
    <property type="project" value="UniProtKB-KW"/>
</dbReference>
<sequence>MNPNYLDFEQPIAELEAKINELRLVGEDNADLNLADEIGRLKDKSRTLTQSIFADLSAWQISQLARHPKRPYTFDYVKHAFEEFEEIHGDRHFADDQALVGGIARLDDKPVMIVGHQKGREVKEKVKRNFGMPRPEGYRKALRIMEMAERFKLPILTFIDTPGAYPGIDAEERGQSEAIAFNLAKMSQMRTPIISTVIGEGGSGGALAIGVCDELLMLQYATYSVISPEGCASILWKSAERAADAAKAMGITSGRLKELGLVDQVIPEPLGGAHRDPALMAASLQQKLVETLDRLQQMPIDELLDRRYSRLMSYGRFTD</sequence>
<dbReference type="PATRIC" id="fig|1232683.4.peg.1588"/>
<keyword evidence="6 11" id="KW-0067">ATP-binding</keyword>
<dbReference type="GO" id="GO:0016743">
    <property type="term" value="F:carboxyl- or carbamoyltransferase activity"/>
    <property type="evidence" value="ECO:0007669"/>
    <property type="project" value="UniProtKB-UniRule"/>
</dbReference>
<dbReference type="SUPFAM" id="SSF52096">
    <property type="entry name" value="ClpP/crotonase"/>
    <property type="match status" value="1"/>
</dbReference>
<dbReference type="Pfam" id="PF03255">
    <property type="entry name" value="ACCA"/>
    <property type="match status" value="1"/>
</dbReference>
<dbReference type="GO" id="GO:0003989">
    <property type="term" value="F:acetyl-CoA carboxylase activity"/>
    <property type="evidence" value="ECO:0007669"/>
    <property type="project" value="InterPro"/>
</dbReference>
<evidence type="ECO:0000256" key="10">
    <source>
        <dbReference type="ARBA" id="ARBA00058482"/>
    </source>
</evidence>
<evidence type="ECO:0000256" key="3">
    <source>
        <dbReference type="ARBA" id="ARBA00022679"/>
    </source>
</evidence>
<evidence type="ECO:0000256" key="9">
    <source>
        <dbReference type="ARBA" id="ARBA00049152"/>
    </source>
</evidence>
<dbReference type="GO" id="GO:0005524">
    <property type="term" value="F:ATP binding"/>
    <property type="evidence" value="ECO:0007669"/>
    <property type="project" value="UniProtKB-KW"/>
</dbReference>
<dbReference type="STRING" id="1232683.ADIMK_1608"/>
<dbReference type="PROSITE" id="PS50989">
    <property type="entry name" value="COA_CT_CTER"/>
    <property type="match status" value="1"/>
</dbReference>
<evidence type="ECO:0000256" key="2">
    <source>
        <dbReference type="ARBA" id="ARBA00022516"/>
    </source>
</evidence>
<dbReference type="EC" id="2.1.3.15" evidence="11"/>
<feature type="domain" description="CoA carboxyltransferase C-terminal" evidence="12">
    <location>
        <begin position="37"/>
        <end position="294"/>
    </location>
</feature>
<dbReference type="PANTHER" id="PTHR42853">
    <property type="entry name" value="ACETYL-COENZYME A CARBOXYLASE CARBOXYL TRANSFERASE SUBUNIT ALPHA"/>
    <property type="match status" value="1"/>
</dbReference>
<comment type="caution">
    <text evidence="13">The sequence shown here is derived from an EMBL/GenBank/DDBJ whole genome shotgun (WGS) entry which is preliminary data.</text>
</comment>
<keyword evidence="14" id="KW-1185">Reference proteome</keyword>
<keyword evidence="4 11" id="KW-0547">Nucleotide-binding</keyword>
<comment type="catalytic activity">
    <reaction evidence="9 11">
        <text>N(6)-carboxybiotinyl-L-lysyl-[protein] + acetyl-CoA = N(6)-biotinyl-L-lysyl-[protein] + malonyl-CoA</text>
        <dbReference type="Rhea" id="RHEA:54728"/>
        <dbReference type="Rhea" id="RHEA-COMP:10505"/>
        <dbReference type="Rhea" id="RHEA-COMP:10506"/>
        <dbReference type="ChEBI" id="CHEBI:57288"/>
        <dbReference type="ChEBI" id="CHEBI:57384"/>
        <dbReference type="ChEBI" id="CHEBI:83144"/>
        <dbReference type="ChEBI" id="CHEBI:83145"/>
        <dbReference type="EC" id="2.1.3.15"/>
    </reaction>
</comment>
<reference evidence="13 14" key="1">
    <citation type="submission" date="2014-04" db="EMBL/GenBank/DDBJ databases">
        <title>Marinobacterium kochiensis sp. nov., isolated from sediment sample collected from Kochi backwaters in Kerala, India.</title>
        <authorList>
            <person name="Singh A."/>
            <person name="Pinnaka A.K."/>
        </authorList>
    </citation>
    <scope>NUCLEOTIDE SEQUENCE [LARGE SCALE GENOMIC DNA]</scope>
    <source>
        <strain evidence="13 14">AK27</strain>
    </source>
</reference>
<dbReference type="FunFam" id="3.90.226.10:FF:000008">
    <property type="entry name" value="Acetyl-coenzyme A carboxylase carboxyl transferase subunit alpha"/>
    <property type="match status" value="1"/>
</dbReference>
<evidence type="ECO:0000259" key="12">
    <source>
        <dbReference type="PROSITE" id="PS50989"/>
    </source>
</evidence>
<evidence type="ECO:0000256" key="7">
    <source>
        <dbReference type="ARBA" id="ARBA00023098"/>
    </source>
</evidence>
<dbReference type="Proteomes" id="UP000028252">
    <property type="component" value="Unassembled WGS sequence"/>
</dbReference>
<proteinExistence type="inferred from homology"/>
<name>A0A081G0Q7_9GAMM</name>
<comment type="similarity">
    <text evidence="11">Belongs to the AccA family.</text>
</comment>
<dbReference type="NCBIfam" id="NF041504">
    <property type="entry name" value="AccA_sub"/>
    <property type="match status" value="1"/>
</dbReference>
<gene>
    <name evidence="11" type="primary">accA</name>
    <name evidence="13" type="ORF">ADIMK_1608</name>
</gene>
<evidence type="ECO:0000256" key="5">
    <source>
        <dbReference type="ARBA" id="ARBA00022832"/>
    </source>
</evidence>
<evidence type="ECO:0000256" key="11">
    <source>
        <dbReference type="HAMAP-Rule" id="MF_00823"/>
    </source>
</evidence>
<dbReference type="EMBL" id="JMQN01000018">
    <property type="protein sequence ID" value="KEA64362.1"/>
    <property type="molecule type" value="Genomic_DNA"/>
</dbReference>
<comment type="subunit">
    <text evidence="11">Acetyl-CoA carboxylase is a heterohexamer composed of biotin carboxyl carrier protein (AccB), biotin carboxylase (AccC) and two subunits each of ACCase subunit alpha (AccA) and ACCase subunit beta (AccD).</text>
</comment>